<evidence type="ECO:0000256" key="6">
    <source>
        <dbReference type="ARBA" id="ARBA00037863"/>
    </source>
</evidence>
<dbReference type="GO" id="GO:0015031">
    <property type="term" value="P:protein transport"/>
    <property type="evidence" value="ECO:0007669"/>
    <property type="project" value="UniProtKB-KW"/>
</dbReference>
<feature type="transmembrane region" description="Helical" evidence="11">
    <location>
        <begin position="191"/>
        <end position="210"/>
    </location>
</feature>
<dbReference type="GO" id="GO:0031201">
    <property type="term" value="C:SNARE complex"/>
    <property type="evidence" value="ECO:0007669"/>
    <property type="project" value="TreeGrafter"/>
</dbReference>
<evidence type="ECO:0000313" key="14">
    <source>
        <dbReference type="Proteomes" id="UP001292079"/>
    </source>
</evidence>
<evidence type="ECO:0000259" key="12">
    <source>
        <dbReference type="PROSITE" id="PS50892"/>
    </source>
</evidence>
<keyword evidence="2" id="KW-0653">Protein transport</keyword>
<dbReference type="AlphaFoldDB" id="A0AAE2D812"/>
<evidence type="ECO:0000256" key="4">
    <source>
        <dbReference type="ARBA" id="ARBA00037803"/>
    </source>
</evidence>
<name>A0AAE2D812_SCHME</name>
<keyword evidence="11" id="KW-0812">Transmembrane</keyword>
<dbReference type="Pfam" id="PF00957">
    <property type="entry name" value="Synaptobrevin"/>
    <property type="match status" value="1"/>
</dbReference>
<dbReference type="Gene3D" id="1.20.5.110">
    <property type="match status" value="1"/>
</dbReference>
<reference evidence="13" key="2">
    <citation type="journal article" date="2023" name="Infect Dis Poverty">
        <title>Chromosome-scale genome of the human blood fluke Schistosoma mekongi and its implications for public health.</title>
        <authorList>
            <person name="Zhou M."/>
            <person name="Xu L."/>
            <person name="Xu D."/>
            <person name="Chen W."/>
            <person name="Khan J."/>
            <person name="Hu Y."/>
            <person name="Huang H."/>
            <person name="Wei H."/>
            <person name="Zhang Y."/>
            <person name="Chusongsang P."/>
            <person name="Tanasarnprasert K."/>
            <person name="Hu X."/>
            <person name="Limpanont Y."/>
            <person name="Lv Z."/>
        </authorList>
    </citation>
    <scope>NUCLEOTIDE SEQUENCE</scope>
    <source>
        <strain evidence="13">LV_2022a</strain>
    </source>
</reference>
<evidence type="ECO:0000256" key="11">
    <source>
        <dbReference type="SAM" id="Phobius"/>
    </source>
</evidence>
<comment type="caution">
    <text evidence="13">The sequence shown here is derived from an EMBL/GenBank/DDBJ whole genome shotgun (WGS) entry which is preliminary data.</text>
</comment>
<comment type="subcellular location">
    <subcellularLocation>
        <location evidence="7">Cytoplasmic vesicle</location>
        <location evidence="7">Phagosome membrane</location>
        <topology evidence="7">Single-pass type IV membrane protein</topology>
    </subcellularLocation>
    <subcellularLocation>
        <location evidence="4">Cytoplasmic vesicle</location>
        <location evidence="4">Secretory vesicle membrane</location>
        <topology evidence="4">Single-pass type IV membrane protein</topology>
    </subcellularLocation>
    <subcellularLocation>
        <location evidence="1">Endoplasmic reticulum membrane</location>
        <topology evidence="1">Single-pass type IV membrane protein</topology>
    </subcellularLocation>
    <subcellularLocation>
        <location evidence="3">Golgi apparatus</location>
        <location evidence="3">trans-Golgi network membrane</location>
        <topology evidence="3">Single-pass type IV membrane protein</topology>
    </subcellularLocation>
    <subcellularLocation>
        <location evidence="5">Late endosome membrane</location>
        <topology evidence="5">Single-pass type IV membrane protein</topology>
    </subcellularLocation>
    <subcellularLocation>
        <location evidence="6">Lysosome membrane</location>
        <topology evidence="6">Single-pass type IV membrane protein</topology>
    </subcellularLocation>
</comment>
<dbReference type="Gene3D" id="3.30.450.50">
    <property type="entry name" value="Longin domain"/>
    <property type="match status" value="1"/>
</dbReference>
<evidence type="ECO:0000313" key="13">
    <source>
        <dbReference type="EMBL" id="KAK4474938.1"/>
    </source>
</evidence>
<dbReference type="GO" id="GO:0030670">
    <property type="term" value="C:phagocytic vesicle membrane"/>
    <property type="evidence" value="ECO:0007669"/>
    <property type="project" value="UniProtKB-SubCell"/>
</dbReference>
<evidence type="ECO:0000256" key="3">
    <source>
        <dbReference type="ARBA" id="ARBA00037801"/>
    </source>
</evidence>
<dbReference type="Proteomes" id="UP001292079">
    <property type="component" value="Unassembled WGS sequence"/>
</dbReference>
<gene>
    <name evidence="13" type="ORF">MN116_002043</name>
</gene>
<dbReference type="PROSITE" id="PS50892">
    <property type="entry name" value="V_SNARE"/>
    <property type="match status" value="1"/>
</dbReference>
<dbReference type="PANTHER" id="PTHR21136:SF168">
    <property type="entry name" value="VESICLE-ASSOCIATED MEMBRANE PROTEIN 9"/>
    <property type="match status" value="1"/>
</dbReference>
<dbReference type="InterPro" id="IPR051097">
    <property type="entry name" value="Synaptobrevin-like_transport"/>
</dbReference>
<dbReference type="GO" id="GO:0006906">
    <property type="term" value="P:vesicle fusion"/>
    <property type="evidence" value="ECO:0007669"/>
    <property type="project" value="TreeGrafter"/>
</dbReference>
<dbReference type="PRINTS" id="PR00219">
    <property type="entry name" value="SYNAPTOBREVN"/>
</dbReference>
<reference evidence="13" key="1">
    <citation type="submission" date="2022-04" db="EMBL/GenBank/DDBJ databases">
        <authorList>
            <person name="Xu L."/>
            <person name="Lv Z."/>
        </authorList>
    </citation>
    <scope>NUCLEOTIDE SEQUENCE</scope>
    <source>
        <strain evidence="13">LV_2022a</strain>
    </source>
</reference>
<accession>A0AAE2D812</accession>
<dbReference type="PANTHER" id="PTHR21136">
    <property type="entry name" value="SNARE PROTEINS"/>
    <property type="match status" value="1"/>
</dbReference>
<protein>
    <recommendedName>
        <fullName evidence="8">Vesicle-associated membrane protein 7</fullName>
    </recommendedName>
    <alternativeName>
        <fullName evidence="9">Synaptobrevin-like protein 1</fullName>
    </alternativeName>
</protein>
<organism evidence="13 14">
    <name type="scientific">Schistosoma mekongi</name>
    <name type="common">Parasitic worm</name>
    <dbReference type="NCBI Taxonomy" id="38744"/>
    <lineage>
        <taxon>Eukaryota</taxon>
        <taxon>Metazoa</taxon>
        <taxon>Spiralia</taxon>
        <taxon>Lophotrochozoa</taxon>
        <taxon>Platyhelminthes</taxon>
        <taxon>Trematoda</taxon>
        <taxon>Digenea</taxon>
        <taxon>Strigeidida</taxon>
        <taxon>Schistosomatoidea</taxon>
        <taxon>Schistosomatidae</taxon>
        <taxon>Schistosoma</taxon>
    </lineage>
</organism>
<dbReference type="GO" id="GO:0006887">
    <property type="term" value="P:exocytosis"/>
    <property type="evidence" value="ECO:0007669"/>
    <property type="project" value="TreeGrafter"/>
</dbReference>
<keyword evidence="10" id="KW-0175">Coiled coil</keyword>
<dbReference type="GO" id="GO:0005789">
    <property type="term" value="C:endoplasmic reticulum membrane"/>
    <property type="evidence" value="ECO:0007669"/>
    <property type="project" value="UniProtKB-SubCell"/>
</dbReference>
<evidence type="ECO:0000256" key="5">
    <source>
        <dbReference type="ARBA" id="ARBA00037845"/>
    </source>
</evidence>
<evidence type="ECO:0000256" key="1">
    <source>
        <dbReference type="ARBA" id="ARBA00004163"/>
    </source>
</evidence>
<keyword evidence="14" id="KW-1185">Reference proteome</keyword>
<keyword evidence="2" id="KW-0813">Transport</keyword>
<keyword evidence="11" id="KW-1133">Transmembrane helix</keyword>
<feature type="domain" description="V-SNARE coiled-coil homology" evidence="12">
    <location>
        <begin position="125"/>
        <end position="185"/>
    </location>
</feature>
<dbReference type="InterPro" id="IPR042855">
    <property type="entry name" value="V_SNARE_CC"/>
</dbReference>
<dbReference type="GO" id="GO:0030658">
    <property type="term" value="C:transport vesicle membrane"/>
    <property type="evidence" value="ECO:0007669"/>
    <property type="project" value="UniProtKB-SubCell"/>
</dbReference>
<dbReference type="GO" id="GO:0031902">
    <property type="term" value="C:late endosome membrane"/>
    <property type="evidence" value="ECO:0007669"/>
    <property type="project" value="UniProtKB-SubCell"/>
</dbReference>
<dbReference type="GO" id="GO:0000149">
    <property type="term" value="F:SNARE binding"/>
    <property type="evidence" value="ECO:0007669"/>
    <property type="project" value="TreeGrafter"/>
</dbReference>
<dbReference type="InterPro" id="IPR001388">
    <property type="entry name" value="Synaptobrevin-like"/>
</dbReference>
<sequence length="221" mass="24716">MSIYYFAISNEKNIICHHSIANRSFENVVCDYLKRGPTEQVMRFSQGNVSFHCLTVSGFSFIAATDQSACKQSEDLVVEVSQNFLSDGIRLQTAKNGAKGCLQNSYGPVLEQFMLQFNSSKGNGSLDQLRSNINTVTAVMQENTRLALQRGDRLNNLVSKTDELAVRANQFQTTATKVARKTWWENFRMKLIIIGVVGGILLVIVIIILWQTGVFNAKSQH</sequence>
<keyword evidence="11" id="KW-0472">Membrane</keyword>
<dbReference type="GO" id="GO:0005484">
    <property type="term" value="F:SNAP receptor activity"/>
    <property type="evidence" value="ECO:0007669"/>
    <property type="project" value="TreeGrafter"/>
</dbReference>
<dbReference type="GO" id="GO:0005794">
    <property type="term" value="C:Golgi apparatus"/>
    <property type="evidence" value="ECO:0007669"/>
    <property type="project" value="UniProtKB-SubCell"/>
</dbReference>
<dbReference type="GO" id="GO:0005765">
    <property type="term" value="C:lysosomal membrane"/>
    <property type="evidence" value="ECO:0007669"/>
    <property type="project" value="UniProtKB-SubCell"/>
</dbReference>
<evidence type="ECO:0000256" key="9">
    <source>
        <dbReference type="ARBA" id="ARBA00042194"/>
    </source>
</evidence>
<evidence type="ECO:0000256" key="7">
    <source>
        <dbReference type="ARBA" id="ARBA00037875"/>
    </source>
</evidence>
<evidence type="ECO:0000256" key="8">
    <source>
        <dbReference type="ARBA" id="ARBA00039269"/>
    </source>
</evidence>
<dbReference type="SUPFAM" id="SSF58038">
    <property type="entry name" value="SNARE fusion complex"/>
    <property type="match status" value="1"/>
</dbReference>
<proteinExistence type="predicted"/>
<evidence type="ECO:0000256" key="2">
    <source>
        <dbReference type="ARBA" id="ARBA00022927"/>
    </source>
</evidence>
<dbReference type="EMBL" id="JALJAT010000001">
    <property type="protein sequence ID" value="KAK4474938.1"/>
    <property type="molecule type" value="Genomic_DNA"/>
</dbReference>
<evidence type="ECO:0000256" key="10">
    <source>
        <dbReference type="PROSITE-ProRule" id="PRU00290"/>
    </source>
</evidence>